<evidence type="ECO:0000259" key="3">
    <source>
        <dbReference type="Pfam" id="PF05448"/>
    </source>
</evidence>
<dbReference type="OrthoDB" id="9770528at2"/>
<dbReference type="InterPro" id="IPR008391">
    <property type="entry name" value="AXE1_dom"/>
</dbReference>
<protein>
    <submittedName>
        <fullName evidence="4">Cephalosporin-C deacetylase</fullName>
    </submittedName>
</protein>
<feature type="active site" description="Nucleophile" evidence="1">
    <location>
        <position position="189"/>
    </location>
</feature>
<dbReference type="Proteomes" id="UP000316298">
    <property type="component" value="Unassembled WGS sequence"/>
</dbReference>
<dbReference type="PANTHER" id="PTHR40111:SF1">
    <property type="entry name" value="CEPHALOSPORIN-C DEACETYLASE"/>
    <property type="match status" value="1"/>
</dbReference>
<dbReference type="SUPFAM" id="SSF53474">
    <property type="entry name" value="alpha/beta-Hydrolases"/>
    <property type="match status" value="1"/>
</dbReference>
<feature type="binding site" evidence="2">
    <location>
        <position position="92"/>
    </location>
    <ligand>
        <name>substrate</name>
    </ligand>
</feature>
<sequence length="333" mass="36381">MAMFDLSLDKLRAYRPEVAAPADLVDFWRRSIEKARTDDLSATFTEIDNKLAVIDTYDVTYAGFGGTPVRGWLHVPAGADGPLPTVVQYHGYSGGRGLPQSTTLWAQAGYAHFVMDTRGQGYSQGGFESTPDDTPYAGLNHTPGFMTLGITNPETYYYRRVYIDAVRALDAARTSPFVDPGKIIVTGGSQGGGISIAAAGLAPLAGIDLLGCAPDVPFLCHFERALQITDNDPYGEITRYLKGFRQDVDTVLNTLSYFDGVNLGRLATAPALFSVALMDATCPPSTVFAAYNHYASDQKHIEVYQYNEHEGGQTYQQLAQLDWFARIFQEAAR</sequence>
<accession>A0A542EL49</accession>
<dbReference type="EMBL" id="VFMM01000001">
    <property type="protein sequence ID" value="TQJ16070.1"/>
    <property type="molecule type" value="Genomic_DNA"/>
</dbReference>
<evidence type="ECO:0000256" key="2">
    <source>
        <dbReference type="PIRSR" id="PIRSR639069-2"/>
    </source>
</evidence>
<reference evidence="4 5" key="1">
    <citation type="submission" date="2019-06" db="EMBL/GenBank/DDBJ databases">
        <title>Sequencing the genomes of 1000 actinobacteria strains.</title>
        <authorList>
            <person name="Klenk H.-P."/>
        </authorList>
    </citation>
    <scope>NUCLEOTIDE SEQUENCE [LARGE SCALE GENOMIC DNA]</scope>
    <source>
        <strain evidence="4 5">DSM 17305</strain>
    </source>
</reference>
<evidence type="ECO:0000313" key="4">
    <source>
        <dbReference type="EMBL" id="TQJ16070.1"/>
    </source>
</evidence>
<dbReference type="Gene3D" id="3.40.50.1820">
    <property type="entry name" value="alpha/beta hydrolase"/>
    <property type="match status" value="1"/>
</dbReference>
<dbReference type="RefSeq" id="WP_141851530.1">
    <property type="nucleotide sequence ID" value="NZ_BAAAKA010000008.1"/>
</dbReference>
<dbReference type="Pfam" id="PF05448">
    <property type="entry name" value="AXE1"/>
    <property type="match status" value="1"/>
</dbReference>
<feature type="active site" description="Charge relay system" evidence="1">
    <location>
        <position position="309"/>
    </location>
</feature>
<feature type="domain" description="Acetyl xylan esterase" evidence="3">
    <location>
        <begin position="1"/>
        <end position="325"/>
    </location>
</feature>
<name>A0A542EL49_9ACTN</name>
<dbReference type="InterPro" id="IPR039069">
    <property type="entry name" value="CE7"/>
</dbReference>
<feature type="active site" description="Charge relay system" evidence="1">
    <location>
        <position position="279"/>
    </location>
</feature>
<dbReference type="PANTHER" id="PTHR40111">
    <property type="entry name" value="CEPHALOSPORIN-C DEACETYLASE"/>
    <property type="match status" value="1"/>
</dbReference>
<dbReference type="InterPro" id="IPR029058">
    <property type="entry name" value="AB_hydrolase_fold"/>
</dbReference>
<evidence type="ECO:0000256" key="1">
    <source>
        <dbReference type="PIRSR" id="PIRSR639069-1"/>
    </source>
</evidence>
<organism evidence="4 5">
    <name type="scientific">Kribbella jejuensis</name>
    <dbReference type="NCBI Taxonomy" id="236068"/>
    <lineage>
        <taxon>Bacteria</taxon>
        <taxon>Bacillati</taxon>
        <taxon>Actinomycetota</taxon>
        <taxon>Actinomycetes</taxon>
        <taxon>Propionibacteriales</taxon>
        <taxon>Kribbellaceae</taxon>
        <taxon>Kribbella</taxon>
    </lineage>
</organism>
<gene>
    <name evidence="4" type="ORF">FB475_0156</name>
</gene>
<comment type="caution">
    <text evidence="4">The sequence shown here is derived from an EMBL/GenBank/DDBJ whole genome shotgun (WGS) entry which is preliminary data.</text>
</comment>
<evidence type="ECO:0000313" key="5">
    <source>
        <dbReference type="Proteomes" id="UP000316298"/>
    </source>
</evidence>
<dbReference type="AlphaFoldDB" id="A0A542EL49"/>
<proteinExistence type="predicted"/>
<dbReference type="GO" id="GO:0052689">
    <property type="term" value="F:carboxylic ester hydrolase activity"/>
    <property type="evidence" value="ECO:0007669"/>
    <property type="project" value="TreeGrafter"/>
</dbReference>
<dbReference type="GO" id="GO:0005976">
    <property type="term" value="P:polysaccharide metabolic process"/>
    <property type="evidence" value="ECO:0007669"/>
    <property type="project" value="TreeGrafter"/>
</dbReference>
<keyword evidence="5" id="KW-1185">Reference proteome</keyword>